<accession>A0A9P1BJX5</accession>
<evidence type="ECO:0000259" key="3">
    <source>
        <dbReference type="SMART" id="SM00829"/>
    </source>
</evidence>
<proteinExistence type="predicted"/>
<dbReference type="InterPro" id="IPR013154">
    <property type="entry name" value="ADH-like_N"/>
</dbReference>
<dbReference type="GO" id="GO:0016491">
    <property type="term" value="F:oxidoreductase activity"/>
    <property type="evidence" value="ECO:0007669"/>
    <property type="project" value="InterPro"/>
</dbReference>
<dbReference type="SUPFAM" id="SSF51735">
    <property type="entry name" value="NAD(P)-binding Rossmann-fold domains"/>
    <property type="match status" value="1"/>
</dbReference>
<dbReference type="InterPro" id="IPR037171">
    <property type="entry name" value="NagB/RpiA_transferase-like"/>
</dbReference>
<dbReference type="EMBL" id="CAMXCT020000155">
    <property type="protein sequence ID" value="CAL1128122.1"/>
    <property type="molecule type" value="Genomic_DNA"/>
</dbReference>
<dbReference type="EMBL" id="CAMXCT010000155">
    <property type="protein sequence ID" value="CAI3974747.1"/>
    <property type="molecule type" value="Genomic_DNA"/>
</dbReference>
<dbReference type="EMBL" id="CAMXCT030000155">
    <property type="protein sequence ID" value="CAL4762059.1"/>
    <property type="molecule type" value="Genomic_DNA"/>
</dbReference>
<protein>
    <submittedName>
        <fullName evidence="5">Acetate CoA-transferase YdiF</fullName>
    </submittedName>
</protein>
<dbReference type="OrthoDB" id="48317at2759"/>
<dbReference type="InterPro" id="IPR004165">
    <property type="entry name" value="CoA_trans_fam_I"/>
</dbReference>
<dbReference type="Gene3D" id="3.90.180.10">
    <property type="entry name" value="Medium-chain alcohol dehydrogenases, catalytic domain"/>
    <property type="match status" value="1"/>
</dbReference>
<evidence type="ECO:0000313" key="6">
    <source>
        <dbReference type="Proteomes" id="UP001152797"/>
    </source>
</evidence>
<keyword evidence="6" id="KW-1185">Reference proteome</keyword>
<dbReference type="SMART" id="SM00882">
    <property type="entry name" value="CoA_trans"/>
    <property type="match status" value="1"/>
</dbReference>
<reference evidence="5 6" key="2">
    <citation type="submission" date="2024-05" db="EMBL/GenBank/DDBJ databases">
        <authorList>
            <person name="Chen Y."/>
            <person name="Shah S."/>
            <person name="Dougan E. K."/>
            <person name="Thang M."/>
            <person name="Chan C."/>
        </authorList>
    </citation>
    <scope>NUCLEOTIDE SEQUENCE [LARGE SCALE GENOMIC DNA]</scope>
</reference>
<dbReference type="Gene3D" id="3.40.50.720">
    <property type="entry name" value="NAD(P)-binding Rossmann-like Domain"/>
    <property type="match status" value="1"/>
</dbReference>
<evidence type="ECO:0000256" key="2">
    <source>
        <dbReference type="SAM" id="MobiDB-lite"/>
    </source>
</evidence>
<dbReference type="InterPro" id="IPR014188">
    <property type="entry name" value="Acrylyl-CoA_reductase_AcuI"/>
</dbReference>
<name>A0A9P1BJX5_9DINO</name>
<dbReference type="Proteomes" id="UP001152797">
    <property type="component" value="Unassembled WGS sequence"/>
</dbReference>
<organism evidence="4">
    <name type="scientific">Cladocopium goreaui</name>
    <dbReference type="NCBI Taxonomy" id="2562237"/>
    <lineage>
        <taxon>Eukaryota</taxon>
        <taxon>Sar</taxon>
        <taxon>Alveolata</taxon>
        <taxon>Dinophyceae</taxon>
        <taxon>Suessiales</taxon>
        <taxon>Symbiodiniaceae</taxon>
        <taxon>Cladocopium</taxon>
    </lineage>
</organism>
<dbReference type="Gene3D" id="3.40.1080.10">
    <property type="entry name" value="Glutaconate Coenzyme A-transferase"/>
    <property type="match status" value="2"/>
</dbReference>
<reference evidence="4" key="1">
    <citation type="submission" date="2022-10" db="EMBL/GenBank/DDBJ databases">
        <authorList>
            <person name="Chen Y."/>
            <person name="Dougan E. K."/>
            <person name="Chan C."/>
            <person name="Rhodes N."/>
            <person name="Thang M."/>
        </authorList>
    </citation>
    <scope>NUCLEOTIDE SEQUENCE</scope>
</reference>
<dbReference type="NCBIfam" id="TIGR02823">
    <property type="entry name" value="oxido_YhdH"/>
    <property type="match status" value="1"/>
</dbReference>
<gene>
    <name evidence="4" type="ORF">C1SCF055_LOCUS3124</name>
</gene>
<dbReference type="SUPFAM" id="SSF50129">
    <property type="entry name" value="GroES-like"/>
    <property type="match status" value="1"/>
</dbReference>
<feature type="region of interest" description="Disordered" evidence="2">
    <location>
        <begin position="1445"/>
        <end position="1471"/>
    </location>
</feature>
<evidence type="ECO:0000313" key="5">
    <source>
        <dbReference type="EMBL" id="CAL4762059.1"/>
    </source>
</evidence>
<feature type="coiled-coil region" evidence="1">
    <location>
        <begin position="1923"/>
        <end position="1950"/>
    </location>
</feature>
<keyword evidence="1" id="KW-0175">Coiled coil</keyword>
<evidence type="ECO:0000313" key="4">
    <source>
        <dbReference type="EMBL" id="CAI3974747.1"/>
    </source>
</evidence>
<sequence length="2002" mass="219451">MASGSFRACWLEKVGASVQMEVKDVPFEELASGDDYVRVKVNYSGLNYKDGMAICGIYGVVETLPLITGIDFVGVVDEAKGGFKKGDKVIMTGWEMGQKFHGGHAEYASVKAQWLVPLPENLSEIDAMTIGTAGFTAALCVKAMEDTGFNKSKPILVTGADGGVGSVAVYLLAQKGFQVAACTRFKDTEPRLKKLGATEVIGALSTDSKALDEERWGGAIDVVGGPTIPTIASQMAYGCSIASCGVAGGPAIKTTVYPFIIRGVKLYGVDSVFAPTDVRQEVWTDLAKVPTAIWQGMRTEVALVDLHQAASQILAGSIRGRVVVNVNLKTPQLTAVEKEEEDLEALKKKCLELRKSLTAKSKIVSADQAMSTILDGDCVTSAGFVATMPCDALISALRKRYDKTGHPRNLEMVFPIIVGDREGRGTEPITPMVSKAIFGWTDVCPAFTNAVLSGKIEAYNLPMGQISHMIRSSANGVPGHLSKVGLHTFADPRNGGGKRNKQTTKDVVKIQELDGEEYIFYPTPKITVALLRGSLADEAGNISFEREPLLLDSLNQAMAAKNNGGLVVVQVQRVVPVGSLDHRRVHIPGMLVDMVVVANSKEHAAVTYAAADEEYDPTLSGELKPLQAAQMEELPWEGPRNACQKRVMAHRALFEVKKPKAVLNFGVGSPEFVATMMASHGHQNPDLKGFMATVESGVWGGVPQGGLRFGTSTGFEAIVPTSTMMDFYVGGGIDYAFLGVGEADACGNVNVSNFAGRVPGVGGFADISANAKTLIFTATLTCGNLVTKVEDGKLIIVQEGSIQKFKKKCVQVLDFLRWGLRELDSDSCDEAQLTLSPEETIKFQAGGRTLRQYAVQPEQKLPTALHSWGNQTQECPCECRSQGFSDELISSKGIYSQLLQMPASADAPGLWRHLHVLEVCMLNGVPLDLNWGSEQRLNLCAAGQMAAPMQSLWIASALAKHVQLLFTHDMPLEPLQKLNDLKHDLLRQSKQLYPDVQPSLCHDEKCSIVIHEPGQSEWTLSFHSAAKVQALVVAHSRMHGIDVQDVWVRDTSGRLVAHDLPLIKFVSLSIGSAAVMFCAEPPEAILLAAPLTEADFEPIEADDAHATQVDGTPEHDAIMDFPDAPETEAAHEAFVQNQVTVQDNSIASLFGLEATQLVSQLPPLVLDVELCNTMRLPALSSSTRLNLLDRQGQIWSDDEVWWQMQALGSATKKTHIAQLDPILASSWLSVQNVDSVRSWLALQPKFDRIVSVILYQGHWTPCMWVVKACELEVHIWEHENMDVHVLNPLHGLLCQAIGVPRFQMSCTRRQFGLNHCGAAAIAFLQHKMQGTVLPQDDQHLAYVADSLREDFRMSHEGFSHMPRPWCWGAGLPDVAEVTASLLQQHGVPPNAAPARAKLLIQSLGQDTVRQAVQGSAPWKTLKSLANQQTPPFQLVLPDELNAVQNARKPKQKKSPQSHQSSSRPKVPHQVEIDPSRLELAENTFKMEDGTSAPQLQLSQVGPLAVGVALVSYQDAVQFLQAGRQLTSKGLALLIINGPEDLRTTLQWSSLRFAAKCSANQQPVLLSGFLVQLGSQNIGPCFRSDGPTVSDVPVACARLTVYADQWQQDWESFAAHPFKHVLAKLAPLQSCRLEECHCDKWHPDHMEASQDVLLDVFKRQFFTDAGRPTKPQGATHFSVQVRYLKSQELALLKLSGVGGIYVEPRVMDSSSPSDEFQVVWMPQASFASAQHQMQCEPLCLGLARTGKRFGLRVAAKHFQQLFQKLKPDGQFLSPGVRQLWHCGPWPYGSDRKSIGRVFADWAWQARPLQPVKPIEGGVMWLIQSVADPPHTVQNMAHGQVVISRCDSMKDGMTSAGPVVGPQSTVDLCAATSSTDPWLVQDPWQQAVRQTPKQQCPDVKTHLQELEDRMTQSILDKLPQDRMETDETENRLQVLEQQMQQMVHMHQSLEHTVTENHRQNSAQVQTLQAQMMTQMEVQSNQMARMFEDQMSKLETILSKKGRYE</sequence>
<dbReference type="Pfam" id="PF08240">
    <property type="entry name" value="ADH_N"/>
    <property type="match status" value="1"/>
</dbReference>
<dbReference type="InterPro" id="IPR020843">
    <property type="entry name" value="ER"/>
</dbReference>
<dbReference type="SMART" id="SM00829">
    <property type="entry name" value="PKS_ER"/>
    <property type="match status" value="1"/>
</dbReference>
<dbReference type="GO" id="GO:0008410">
    <property type="term" value="F:CoA-transferase activity"/>
    <property type="evidence" value="ECO:0007669"/>
    <property type="project" value="InterPro"/>
</dbReference>
<dbReference type="PANTHER" id="PTHR43293:SF1">
    <property type="entry name" value="ACETATE COA-TRANSFERASE YDIF"/>
    <property type="match status" value="1"/>
</dbReference>
<feature type="domain" description="Enoyl reductase (ER)" evidence="3">
    <location>
        <begin position="15"/>
        <end position="324"/>
    </location>
</feature>
<dbReference type="InterPro" id="IPR036291">
    <property type="entry name" value="NAD(P)-bd_dom_sf"/>
</dbReference>
<dbReference type="InterPro" id="IPR011032">
    <property type="entry name" value="GroES-like_sf"/>
</dbReference>
<dbReference type="Pfam" id="PF01144">
    <property type="entry name" value="CoA_trans"/>
    <property type="match status" value="1"/>
</dbReference>
<dbReference type="SUPFAM" id="SSF100950">
    <property type="entry name" value="NagB/RpiA/CoA transferase-like"/>
    <property type="match status" value="2"/>
</dbReference>
<evidence type="ECO:0000256" key="1">
    <source>
        <dbReference type="SAM" id="Coils"/>
    </source>
</evidence>
<comment type="caution">
    <text evidence="4">The sequence shown here is derived from an EMBL/GenBank/DDBJ whole genome shotgun (WGS) entry which is preliminary data.</text>
</comment>
<dbReference type="PANTHER" id="PTHR43293">
    <property type="entry name" value="ACETATE COA-TRANSFERASE YDIF"/>
    <property type="match status" value="1"/>
</dbReference>